<sequence length="408" mass="44527">MGNQTYIGRQPVLDRERKILGYELFYRSGVQAAAAKVQDDLNASAQILVSLLNNLDSGWLPEGKLVFINVDISMLLDPDFLALLPDGRVVLDLYGKAAITPELLAACDGLRARQIGVALDDGGLLQEDDALLGKADFFKVDVNEYDATQLFEVLGRLEKFPARRVAKKVEAGTDFKFCHDAGFDCFQGYYFARPETVSEKAINPGQMNLTELLNLIGRNAEAAEIEAVFKRDPVLMVKLLGYINSPAMGLSRKVTAIPQALALVGYRQLYRWVALLLYTAGSSVIPPALTLTVLTRSRFIELLGKTKLPKQEQDNLFIVGMLSMLGIILETPLENVVEKLHVPESISQALLKHEGVYGPYLELAEACENCDAQRMTELAVGLGLTAEDVNGAHLAAISWAEALSGGAA</sequence>
<accession>S6B6J3</accession>
<reference evidence="3 4" key="1">
    <citation type="journal article" date="2012" name="Appl. Environ. Microbiol.">
        <title>Draft genome sequence of a psychrotolerant sulfur-oxidizing bacterium, Sulfuricella denitrificans skB26, and proteomic insights into cold adaptation.</title>
        <authorList>
            <person name="Watanabe T."/>
            <person name="Kojima H."/>
            <person name="Fukui M."/>
        </authorList>
    </citation>
    <scope>NUCLEOTIDE SEQUENCE [LARGE SCALE GENOMIC DNA]</scope>
    <source>
        <strain evidence="4">skB26</strain>
    </source>
</reference>
<keyword evidence="4" id="KW-1185">Reference proteome</keyword>
<dbReference type="eggNOG" id="COG3434">
    <property type="taxonomic scope" value="Bacteria"/>
</dbReference>
<dbReference type="AlphaFoldDB" id="S6B6J3"/>
<dbReference type="Proteomes" id="UP000015559">
    <property type="component" value="Chromosome"/>
</dbReference>
<dbReference type="SUPFAM" id="SSF109604">
    <property type="entry name" value="HD-domain/PDEase-like"/>
    <property type="match status" value="1"/>
</dbReference>
<protein>
    <submittedName>
        <fullName evidence="3">Diguanylate phosphodiesterase</fullName>
    </submittedName>
</protein>
<feature type="domain" description="HDOD" evidence="2">
    <location>
        <begin position="202"/>
        <end position="388"/>
    </location>
</feature>
<evidence type="ECO:0000256" key="1">
    <source>
        <dbReference type="SAM" id="Phobius"/>
    </source>
</evidence>
<dbReference type="OrthoDB" id="9804751at2"/>
<dbReference type="EMBL" id="AP013066">
    <property type="protein sequence ID" value="BAN36122.1"/>
    <property type="molecule type" value="Genomic_DNA"/>
</dbReference>
<dbReference type="PANTHER" id="PTHR33525:SF4">
    <property type="entry name" value="CYCLIC DI-GMP PHOSPHODIESTERASE CDGJ"/>
    <property type="match status" value="1"/>
</dbReference>
<evidence type="ECO:0000313" key="4">
    <source>
        <dbReference type="Proteomes" id="UP000015559"/>
    </source>
</evidence>
<dbReference type="PANTHER" id="PTHR33525">
    <property type="match status" value="1"/>
</dbReference>
<dbReference type="Gene3D" id="1.10.3210.10">
    <property type="entry name" value="Hypothetical protein af1432"/>
    <property type="match status" value="1"/>
</dbReference>
<dbReference type="PIRSF" id="PIRSF003180">
    <property type="entry name" value="DiGMPpdiest_YuxH"/>
    <property type="match status" value="1"/>
</dbReference>
<dbReference type="STRING" id="1163617.SCD_n02314"/>
<keyword evidence="1" id="KW-0472">Membrane</keyword>
<dbReference type="RefSeq" id="WP_009205320.1">
    <property type="nucleotide sequence ID" value="NC_022357.1"/>
</dbReference>
<dbReference type="KEGG" id="sdr:SCD_n02314"/>
<dbReference type="Gene3D" id="3.20.20.450">
    <property type="entry name" value="EAL domain"/>
    <property type="match status" value="1"/>
</dbReference>
<dbReference type="InterPro" id="IPR013976">
    <property type="entry name" value="HDOD"/>
</dbReference>
<proteinExistence type="predicted"/>
<keyword evidence="1" id="KW-1133">Transmembrane helix</keyword>
<dbReference type="PROSITE" id="PS51833">
    <property type="entry name" value="HDOD"/>
    <property type="match status" value="1"/>
</dbReference>
<dbReference type="InterPro" id="IPR035919">
    <property type="entry name" value="EAL_sf"/>
</dbReference>
<dbReference type="Pfam" id="PF08668">
    <property type="entry name" value="HDOD"/>
    <property type="match status" value="1"/>
</dbReference>
<dbReference type="InterPro" id="IPR052340">
    <property type="entry name" value="RNase_Y/CdgJ"/>
</dbReference>
<feature type="transmembrane region" description="Helical" evidence="1">
    <location>
        <begin position="269"/>
        <end position="294"/>
    </location>
</feature>
<evidence type="ECO:0000259" key="2">
    <source>
        <dbReference type="PROSITE" id="PS51833"/>
    </source>
</evidence>
<organism evidence="3 4">
    <name type="scientific">Sulfuricella denitrificans (strain DSM 22764 / NBRC 105220 / skB26)</name>
    <dbReference type="NCBI Taxonomy" id="1163617"/>
    <lineage>
        <taxon>Bacteria</taxon>
        <taxon>Pseudomonadati</taxon>
        <taxon>Pseudomonadota</taxon>
        <taxon>Betaproteobacteria</taxon>
        <taxon>Nitrosomonadales</taxon>
        <taxon>Sulfuricellaceae</taxon>
        <taxon>Sulfuricella</taxon>
    </lineage>
</organism>
<name>S6B6J3_SULDS</name>
<gene>
    <name evidence="3" type="ORF">SCD_n02314</name>
</gene>
<keyword evidence="1" id="KW-0812">Transmembrane</keyword>
<dbReference type="SUPFAM" id="SSF141868">
    <property type="entry name" value="EAL domain-like"/>
    <property type="match status" value="1"/>
</dbReference>
<dbReference type="HOGENOM" id="CLU_044951_1_1_4"/>
<dbReference type="InterPro" id="IPR014408">
    <property type="entry name" value="dGMP_Pdiesterase_EAL/HD-GYP"/>
</dbReference>
<evidence type="ECO:0000313" key="3">
    <source>
        <dbReference type="EMBL" id="BAN36122.1"/>
    </source>
</evidence>